<evidence type="ECO:0000259" key="3">
    <source>
        <dbReference type="PROSITE" id="PS50158"/>
    </source>
</evidence>
<evidence type="ECO:0000256" key="2">
    <source>
        <dbReference type="SAM" id="MobiDB-lite"/>
    </source>
</evidence>
<dbReference type="GO" id="GO:0008270">
    <property type="term" value="F:zinc ion binding"/>
    <property type="evidence" value="ECO:0007669"/>
    <property type="project" value="UniProtKB-KW"/>
</dbReference>
<dbReference type="InterPro" id="IPR054722">
    <property type="entry name" value="PolX-like_BBD"/>
</dbReference>
<keyword evidence="1" id="KW-0479">Metal-binding</keyword>
<organism evidence="4 5">
    <name type="scientific">Cuscuta epithymum</name>
    <dbReference type="NCBI Taxonomy" id="186058"/>
    <lineage>
        <taxon>Eukaryota</taxon>
        <taxon>Viridiplantae</taxon>
        <taxon>Streptophyta</taxon>
        <taxon>Embryophyta</taxon>
        <taxon>Tracheophyta</taxon>
        <taxon>Spermatophyta</taxon>
        <taxon>Magnoliopsida</taxon>
        <taxon>eudicotyledons</taxon>
        <taxon>Gunneridae</taxon>
        <taxon>Pentapetalae</taxon>
        <taxon>asterids</taxon>
        <taxon>lamiids</taxon>
        <taxon>Solanales</taxon>
        <taxon>Convolvulaceae</taxon>
        <taxon>Cuscuteae</taxon>
        <taxon>Cuscuta</taxon>
        <taxon>Cuscuta subgen. Cuscuta</taxon>
    </lineage>
</organism>
<dbReference type="PROSITE" id="PS50158">
    <property type="entry name" value="ZF_CCHC"/>
    <property type="match status" value="1"/>
</dbReference>
<protein>
    <recommendedName>
        <fullName evidence="3">CCHC-type domain-containing protein</fullName>
    </recommendedName>
</protein>
<dbReference type="InterPro" id="IPR036875">
    <property type="entry name" value="Znf_CCHC_sf"/>
</dbReference>
<dbReference type="PANTHER" id="PTHR47592">
    <property type="entry name" value="PBF68 PROTEIN"/>
    <property type="match status" value="1"/>
</dbReference>
<dbReference type="SUPFAM" id="SSF57756">
    <property type="entry name" value="Retrovirus zinc finger-like domains"/>
    <property type="match status" value="1"/>
</dbReference>
<evidence type="ECO:0000313" key="4">
    <source>
        <dbReference type="EMBL" id="CAH9050611.1"/>
    </source>
</evidence>
<dbReference type="Proteomes" id="UP001152523">
    <property type="component" value="Unassembled WGS sequence"/>
</dbReference>
<feature type="domain" description="CCHC-type" evidence="3">
    <location>
        <begin position="190"/>
        <end position="206"/>
    </location>
</feature>
<dbReference type="Pfam" id="PF14223">
    <property type="entry name" value="Retrotran_gag_2"/>
    <property type="match status" value="1"/>
</dbReference>
<dbReference type="AlphaFoldDB" id="A0AAV0BXM5"/>
<keyword evidence="5" id="KW-1185">Reference proteome</keyword>
<reference evidence="4" key="1">
    <citation type="submission" date="2022-07" db="EMBL/GenBank/DDBJ databases">
        <authorList>
            <person name="Macas J."/>
            <person name="Novak P."/>
            <person name="Neumann P."/>
        </authorList>
    </citation>
    <scope>NUCLEOTIDE SEQUENCE</scope>
</reference>
<evidence type="ECO:0000313" key="5">
    <source>
        <dbReference type="Proteomes" id="UP001152523"/>
    </source>
</evidence>
<keyword evidence="1" id="KW-0862">Zinc</keyword>
<dbReference type="Pfam" id="PF13976">
    <property type="entry name" value="gag_pre-integrs"/>
    <property type="match status" value="1"/>
</dbReference>
<evidence type="ECO:0000256" key="1">
    <source>
        <dbReference type="PROSITE-ProRule" id="PRU00047"/>
    </source>
</evidence>
<feature type="compositionally biased region" description="Basic residues" evidence="2">
    <location>
        <begin position="174"/>
        <end position="184"/>
    </location>
</feature>
<dbReference type="PANTHER" id="PTHR47592:SF27">
    <property type="entry name" value="OS08G0421700 PROTEIN"/>
    <property type="match status" value="1"/>
</dbReference>
<dbReference type="EMBL" id="CAMAPF010000002">
    <property type="protein sequence ID" value="CAH9050611.1"/>
    <property type="molecule type" value="Genomic_DNA"/>
</dbReference>
<dbReference type="InterPro" id="IPR025724">
    <property type="entry name" value="GAG-pre-integrase_dom"/>
</dbReference>
<dbReference type="Pfam" id="PF22936">
    <property type="entry name" value="Pol_BBD"/>
    <property type="match status" value="1"/>
</dbReference>
<name>A0AAV0BXM5_9ASTE</name>
<keyword evidence="1" id="KW-0863">Zinc-finger</keyword>
<dbReference type="InterPro" id="IPR001878">
    <property type="entry name" value="Znf_CCHC"/>
</dbReference>
<dbReference type="GO" id="GO:0003676">
    <property type="term" value="F:nucleic acid binding"/>
    <property type="evidence" value="ECO:0007669"/>
    <property type="project" value="InterPro"/>
</dbReference>
<gene>
    <name evidence="4" type="ORF">CEPIT_LOCUS105</name>
</gene>
<proteinExistence type="predicted"/>
<accession>A0AAV0BXM5</accession>
<comment type="caution">
    <text evidence="4">The sequence shown here is derived from an EMBL/GenBank/DDBJ whole genome shotgun (WGS) entry which is preliminary data.</text>
</comment>
<feature type="region of interest" description="Disordered" evidence="2">
    <location>
        <begin position="147"/>
        <end position="184"/>
    </location>
</feature>
<sequence>MKEGDWKLLDRKAMSVVRLSLSRNIALHTVKAKTTKEMLQILSDMYEIPSTVNKVHLMSRHFNLKMSEGTGVVDHLSEFNVITTQLSAVKIKFDDEIHAIILLSSLLESWNGTVTAVSVLAGKEKLKFDEVRNLMVSEEIRRKESGVASGLALSTENRGRTKSKSKSNRDRSRSKSKSNTKGKKDRSQIKCWNCEEYGHFKSPCKEQIKDQKEKTYANAAAESSGDDLLILSVSSPLESWVLNSGASFHSCGNSEVMEQCTSDNFGEVYIADEEPLKIVGKGTVHVKTPNGCMLKLNGVRHIPGLRRNLLSIGQLDEESYAVTFGSKNWKITKGALLVAKRKKEGTLYMTTNSKDCIDVAADATNDVNLWHYRLGHMSEKGMKELCSKGKLPGLKTVEVGSCEGCIFGKHKRVSFSKGRQTGEAGTSSHRPLGTCRSYILGRIRLLHDLH</sequence>